<accession>A0AAR2JXX1</accession>
<organism evidence="14 15">
    <name type="scientific">Pygocentrus nattereri</name>
    <name type="common">Red-bellied piranha</name>
    <dbReference type="NCBI Taxonomy" id="42514"/>
    <lineage>
        <taxon>Eukaryota</taxon>
        <taxon>Metazoa</taxon>
        <taxon>Chordata</taxon>
        <taxon>Craniata</taxon>
        <taxon>Vertebrata</taxon>
        <taxon>Euteleostomi</taxon>
        <taxon>Actinopterygii</taxon>
        <taxon>Neopterygii</taxon>
        <taxon>Teleostei</taxon>
        <taxon>Ostariophysi</taxon>
        <taxon>Characiformes</taxon>
        <taxon>Characoidei</taxon>
        <taxon>Pygocentrus</taxon>
    </lineage>
</organism>
<keyword evidence="15" id="KW-1185">Reference proteome</keyword>
<keyword evidence="8" id="KW-0238">DNA-binding</keyword>
<dbReference type="GeneTree" id="ENSGT01150000286953"/>
<feature type="domain" description="C2H2-type" evidence="13">
    <location>
        <begin position="317"/>
        <end position="344"/>
    </location>
</feature>
<sequence length="348" mass="38975">MSTSVDVHAQLASIIERFAKCALVEMTKIVDNDSALLRAEISRRQMEIESLMCKLQFAESELRSARQAAARQHPPPNLRSVGIQVSNTSTLPGHQETHPDTSQQSSNAKEGGVEPFHVKEERTEVKPWDSGEDPQVEESHGCWEEERDSPSKSGDGCDAYLPSEAKPGVVWDSPEVGDFNMNTAQRPEGSQEAPNTSLGQRNMDISPSPRENIIIQYHQVTECDAITQHRLGRSANIAAAHMVPPVTEQRSDGAATGEKSSRCPQCGKTFTTRFYLKIHQRIHTGERPYTCLQCGKRFYCNSHLISHQRSHTGEKPYSCEECGKSYSHLNSLKLHQRSHTEEEAYAYW</sequence>
<keyword evidence="4" id="KW-0677">Repeat</keyword>
<evidence type="ECO:0000313" key="14">
    <source>
        <dbReference type="Ensembl" id="ENSPNAP00000054711.1"/>
    </source>
</evidence>
<dbReference type="FunFam" id="3.30.160.60:FF:001506">
    <property type="entry name" value="Zinc finger protein"/>
    <property type="match status" value="1"/>
</dbReference>
<evidence type="ECO:0000256" key="4">
    <source>
        <dbReference type="ARBA" id="ARBA00022737"/>
    </source>
</evidence>
<keyword evidence="6" id="KW-0862">Zinc</keyword>
<dbReference type="GO" id="GO:0008270">
    <property type="term" value="F:zinc ion binding"/>
    <property type="evidence" value="ECO:0007669"/>
    <property type="project" value="UniProtKB-KW"/>
</dbReference>
<feature type="compositionally biased region" description="Polar residues" evidence="12">
    <location>
        <begin position="192"/>
        <end position="205"/>
    </location>
</feature>
<keyword evidence="10" id="KW-0539">Nucleus</keyword>
<dbReference type="InterPro" id="IPR036236">
    <property type="entry name" value="Znf_C2H2_sf"/>
</dbReference>
<dbReference type="PROSITE" id="PS50157">
    <property type="entry name" value="ZINC_FINGER_C2H2_2"/>
    <property type="match status" value="3"/>
</dbReference>
<dbReference type="InterPro" id="IPR050717">
    <property type="entry name" value="C2H2-ZF_Transcription_Reg"/>
</dbReference>
<evidence type="ECO:0000256" key="10">
    <source>
        <dbReference type="ARBA" id="ARBA00023242"/>
    </source>
</evidence>
<keyword evidence="9" id="KW-0804">Transcription</keyword>
<feature type="domain" description="C2H2-type" evidence="13">
    <location>
        <begin position="289"/>
        <end position="316"/>
    </location>
</feature>
<dbReference type="PANTHER" id="PTHR14196">
    <property type="entry name" value="ODD-SKIPPED - RELATED"/>
    <property type="match status" value="1"/>
</dbReference>
<dbReference type="PANTHER" id="PTHR14196:SF12">
    <property type="entry name" value="ZINC FINGER PROTEIN 208-LIKE"/>
    <property type="match status" value="1"/>
</dbReference>
<dbReference type="GO" id="GO:0000981">
    <property type="term" value="F:DNA-binding transcription factor activity, RNA polymerase II-specific"/>
    <property type="evidence" value="ECO:0007669"/>
    <property type="project" value="TreeGrafter"/>
</dbReference>
<dbReference type="Pfam" id="PF00096">
    <property type="entry name" value="zf-C2H2"/>
    <property type="match status" value="2"/>
</dbReference>
<feature type="region of interest" description="Disordered" evidence="12">
    <location>
        <begin position="88"/>
        <end position="206"/>
    </location>
</feature>
<keyword evidence="3" id="KW-0479">Metal-binding</keyword>
<evidence type="ECO:0000256" key="9">
    <source>
        <dbReference type="ARBA" id="ARBA00023163"/>
    </source>
</evidence>
<evidence type="ECO:0000256" key="12">
    <source>
        <dbReference type="SAM" id="MobiDB-lite"/>
    </source>
</evidence>
<feature type="compositionally biased region" description="Basic and acidic residues" evidence="12">
    <location>
        <begin position="137"/>
        <end position="150"/>
    </location>
</feature>
<dbReference type="RefSeq" id="XP_017552587.1">
    <property type="nucleotide sequence ID" value="XM_017697098.2"/>
</dbReference>
<comment type="subcellular location">
    <subcellularLocation>
        <location evidence="1">Nucleus</location>
    </subcellularLocation>
</comment>
<proteinExistence type="inferred from homology"/>
<dbReference type="Gene3D" id="3.30.160.60">
    <property type="entry name" value="Classic Zinc Finger"/>
    <property type="match status" value="3"/>
</dbReference>
<dbReference type="InterPro" id="IPR013087">
    <property type="entry name" value="Znf_C2H2_type"/>
</dbReference>
<evidence type="ECO:0000259" key="13">
    <source>
        <dbReference type="PROSITE" id="PS50157"/>
    </source>
</evidence>
<evidence type="ECO:0000256" key="11">
    <source>
        <dbReference type="PROSITE-ProRule" id="PRU00042"/>
    </source>
</evidence>
<feature type="compositionally biased region" description="Basic and acidic residues" evidence="12">
    <location>
        <begin position="116"/>
        <end position="129"/>
    </location>
</feature>
<dbReference type="SUPFAM" id="SSF57667">
    <property type="entry name" value="beta-beta-alpha zinc fingers"/>
    <property type="match status" value="2"/>
</dbReference>
<dbReference type="FunFam" id="3.30.160.60:FF:001119">
    <property type="entry name" value="zinc finger protein 408"/>
    <property type="match status" value="1"/>
</dbReference>
<evidence type="ECO:0000256" key="5">
    <source>
        <dbReference type="ARBA" id="ARBA00022771"/>
    </source>
</evidence>
<evidence type="ECO:0000256" key="1">
    <source>
        <dbReference type="ARBA" id="ARBA00004123"/>
    </source>
</evidence>
<comment type="similarity">
    <text evidence="2">Belongs to the krueppel C2H2-type zinc-finger protein family.</text>
</comment>
<reference evidence="14" key="3">
    <citation type="submission" date="2025-09" db="UniProtKB">
        <authorList>
            <consortium name="Ensembl"/>
        </authorList>
    </citation>
    <scope>IDENTIFICATION</scope>
</reference>
<reference evidence="14 15" key="1">
    <citation type="submission" date="2020-10" db="EMBL/GenBank/DDBJ databases">
        <title>Pygocentrus nattereri (red-bellied piranha) genome, fPygNat1, primary haplotype.</title>
        <authorList>
            <person name="Myers G."/>
            <person name="Meyer A."/>
            <person name="Karagic N."/>
            <person name="Pippel M."/>
            <person name="Winkler S."/>
            <person name="Tracey A."/>
            <person name="Wood J."/>
            <person name="Formenti G."/>
            <person name="Howe K."/>
            <person name="Fedrigo O."/>
            <person name="Jarvis E.D."/>
        </authorList>
    </citation>
    <scope>NUCLEOTIDE SEQUENCE [LARGE SCALE GENOMIC DNA]</scope>
</reference>
<dbReference type="Ensembl" id="ENSPNAT00000056756.1">
    <property type="protein sequence ID" value="ENSPNAP00000054711.1"/>
    <property type="gene ID" value="ENSPNAG00000037640.1"/>
</dbReference>
<evidence type="ECO:0000256" key="6">
    <source>
        <dbReference type="ARBA" id="ARBA00022833"/>
    </source>
</evidence>
<evidence type="ECO:0000256" key="3">
    <source>
        <dbReference type="ARBA" id="ARBA00022723"/>
    </source>
</evidence>
<dbReference type="GeneID" id="108427146"/>
<keyword evidence="5 11" id="KW-0863">Zinc-finger</keyword>
<dbReference type="Proteomes" id="UP001501920">
    <property type="component" value="Chromosome 19"/>
</dbReference>
<protein>
    <recommendedName>
        <fullName evidence="13">C2H2-type domain-containing protein</fullName>
    </recommendedName>
</protein>
<dbReference type="GO" id="GO:0000977">
    <property type="term" value="F:RNA polymerase II transcription regulatory region sequence-specific DNA binding"/>
    <property type="evidence" value="ECO:0007669"/>
    <property type="project" value="TreeGrafter"/>
</dbReference>
<dbReference type="AlphaFoldDB" id="A0AAR2JXX1"/>
<evidence type="ECO:0000256" key="2">
    <source>
        <dbReference type="ARBA" id="ARBA00006991"/>
    </source>
</evidence>
<dbReference type="GO" id="GO:0005634">
    <property type="term" value="C:nucleus"/>
    <property type="evidence" value="ECO:0007669"/>
    <property type="project" value="UniProtKB-SubCell"/>
</dbReference>
<name>A0AAR2JXX1_PYGNA</name>
<dbReference type="SMART" id="SM00355">
    <property type="entry name" value="ZnF_C2H2"/>
    <property type="match status" value="3"/>
</dbReference>
<dbReference type="FunFam" id="3.30.160.60:FF:001968">
    <property type="entry name" value="chorion transcription factor Cf2 isoform X3"/>
    <property type="match status" value="1"/>
</dbReference>
<evidence type="ECO:0000256" key="7">
    <source>
        <dbReference type="ARBA" id="ARBA00023015"/>
    </source>
</evidence>
<dbReference type="PROSITE" id="PS00028">
    <property type="entry name" value="ZINC_FINGER_C2H2_1"/>
    <property type="match status" value="3"/>
</dbReference>
<evidence type="ECO:0000256" key="8">
    <source>
        <dbReference type="ARBA" id="ARBA00023125"/>
    </source>
</evidence>
<feature type="domain" description="C2H2-type" evidence="13">
    <location>
        <begin position="261"/>
        <end position="288"/>
    </location>
</feature>
<evidence type="ECO:0000313" key="15">
    <source>
        <dbReference type="Proteomes" id="UP001501920"/>
    </source>
</evidence>
<keyword evidence="7" id="KW-0805">Transcription regulation</keyword>
<reference evidence="14" key="2">
    <citation type="submission" date="2025-08" db="UniProtKB">
        <authorList>
            <consortium name="Ensembl"/>
        </authorList>
    </citation>
    <scope>IDENTIFICATION</scope>
</reference>